<dbReference type="GO" id="GO:0046872">
    <property type="term" value="F:metal ion binding"/>
    <property type="evidence" value="ECO:0007669"/>
    <property type="project" value="InterPro"/>
</dbReference>
<reference evidence="6" key="2">
    <citation type="journal article" date="2021" name="Microbiome">
        <title>Successional dynamics and alternative stable states in a saline activated sludge microbial community over 9 years.</title>
        <authorList>
            <person name="Wang Y."/>
            <person name="Ye J."/>
            <person name="Ju F."/>
            <person name="Liu L."/>
            <person name="Boyd J.A."/>
            <person name="Deng Y."/>
            <person name="Parks D.H."/>
            <person name="Jiang X."/>
            <person name="Yin X."/>
            <person name="Woodcroft B.J."/>
            <person name="Tyson G.W."/>
            <person name="Hugenholtz P."/>
            <person name="Polz M.F."/>
            <person name="Zhang T."/>
        </authorList>
    </citation>
    <scope>NUCLEOTIDE SEQUENCE</scope>
    <source>
        <strain evidence="6">HKST-UBA02</strain>
    </source>
</reference>
<dbReference type="InterPro" id="IPR050361">
    <property type="entry name" value="MPP/UQCRC_Complex"/>
</dbReference>
<name>A0A956NF35_UNCEI</name>
<dbReference type="EMBL" id="JAGQHS010000047">
    <property type="protein sequence ID" value="MCA9756255.1"/>
    <property type="molecule type" value="Genomic_DNA"/>
</dbReference>
<feature type="domain" description="Peptidase M16 C-terminal" evidence="5">
    <location>
        <begin position="217"/>
        <end position="381"/>
    </location>
</feature>
<feature type="region of interest" description="Disordered" evidence="3">
    <location>
        <begin position="463"/>
        <end position="526"/>
    </location>
</feature>
<dbReference type="Pfam" id="PF05193">
    <property type="entry name" value="Peptidase_M16_C"/>
    <property type="match status" value="1"/>
</dbReference>
<reference evidence="6" key="1">
    <citation type="submission" date="2020-04" db="EMBL/GenBank/DDBJ databases">
        <authorList>
            <person name="Zhang T."/>
        </authorList>
    </citation>
    <scope>NUCLEOTIDE SEQUENCE</scope>
    <source>
        <strain evidence="6">HKST-UBA02</strain>
    </source>
</reference>
<dbReference type="PANTHER" id="PTHR11851:SF49">
    <property type="entry name" value="MITOCHONDRIAL-PROCESSING PEPTIDASE SUBUNIT ALPHA"/>
    <property type="match status" value="1"/>
</dbReference>
<evidence type="ECO:0000256" key="2">
    <source>
        <dbReference type="RuleBase" id="RU004447"/>
    </source>
</evidence>
<comment type="similarity">
    <text evidence="1 2">Belongs to the peptidase M16 family.</text>
</comment>
<organism evidence="6 7">
    <name type="scientific">Eiseniibacteriota bacterium</name>
    <dbReference type="NCBI Taxonomy" id="2212470"/>
    <lineage>
        <taxon>Bacteria</taxon>
        <taxon>Candidatus Eiseniibacteriota</taxon>
    </lineage>
</organism>
<evidence type="ECO:0000256" key="3">
    <source>
        <dbReference type="SAM" id="MobiDB-lite"/>
    </source>
</evidence>
<evidence type="ECO:0000259" key="5">
    <source>
        <dbReference type="Pfam" id="PF05193"/>
    </source>
</evidence>
<protein>
    <submittedName>
        <fullName evidence="6">Insulinase family protein</fullName>
    </submittedName>
</protein>
<feature type="domain" description="Peptidase M16 N-terminal" evidence="4">
    <location>
        <begin position="552"/>
        <end position="688"/>
    </location>
</feature>
<accession>A0A956NF35</accession>
<dbReference type="Gene3D" id="3.30.830.10">
    <property type="entry name" value="Metalloenzyme, LuxS/M16 peptidase-like"/>
    <property type="match status" value="3"/>
</dbReference>
<sequence length="987" mass="105031">MFRIPVRNLFESVLGSVSGTFVAKSTLSVSIPVFSVFSVLFAGTALSAPEPGVRWGFLSNGSGYLVISNRSAPMVGCSAVIHGGSGAESANSQGASHMLEHLLFNGTETMSQEELYAGFDRLGTYSNATTRPTHVSYMILGPSGSFWDGFQLQSDMIFRSVIPADKLEKERGIVLEELAKDRLEASYTVSRVLETDLFGPHGYGLPTLGTEASIRALSRDQILDFYRSYYGPDNITWVLIGDLDPDAAVDSLEVRVGSLPARGRTSDRSPGGPETGGPVRRDHVLAGVDAPRVRMVWEASAPNTKEFLALEAAFQIRCEGDASPLAARAKELGATEYSASLRIYPGMTLAEIDCSLEAGTDPDTFVAKFTEAARAVGQAAPDAAALGRWRVGRETEEVFLREKPHYYAVFRGDRIVARGLPAIASELWEIQSLPASALAGALPFGQAPIRVSVLYPAPQASEPVAAGSGDGPHGMLEMAHGTGASPHGQTPSGHGASGDKVEAGSSGSAGSAGSAGSPHGSAQSEDGLATTVTAAGGAELGRWTLPNGLSVVSRSGPESSVFAAHLFIRGRAEREPVPGAAELLHTLLGERTKSRNEVQLSEELAAIGAELKTHDAAFIPYDDFYSVPEFSYVRLQTLDRFGGTALELLADILGHAVFDAASFEKARTAAIERAAKEDASPRTRARRAIRDTYGVDDSNAYVFGTVDGLRSLDWETFQSFANSYLDASGMLLVIASGLPTEALEDLTQKTVGSIKGTPGSLDARYSSAPWSETFVALDAGGTAMGSEATGDLRGVDASAWSAWFGELPQPFVANLDEVGASQGYMAVTRVLEVPAGSESAVDLAASLLSDRIAFQLREREGLAYSIGAAVSPLRGDRWLYTAAAGTRAENFSRMLTGLRDGVQIALDQPIDEDTLETLVASMEGRSLMRRVTRMNWAFYAGSAWLEGKDPAEQEGRYDRMRQVTAKDVESVLRTVWPGSEEGVFVVK</sequence>
<dbReference type="InterPro" id="IPR007863">
    <property type="entry name" value="Peptidase_M16_C"/>
</dbReference>
<evidence type="ECO:0000313" key="7">
    <source>
        <dbReference type="Proteomes" id="UP000739538"/>
    </source>
</evidence>
<feature type="compositionally biased region" description="Low complexity" evidence="3">
    <location>
        <begin position="503"/>
        <end position="526"/>
    </location>
</feature>
<feature type="domain" description="Peptidase M16 N-terminal" evidence="4">
    <location>
        <begin position="67"/>
        <end position="210"/>
    </location>
</feature>
<dbReference type="GO" id="GO:0006508">
    <property type="term" value="P:proteolysis"/>
    <property type="evidence" value="ECO:0007669"/>
    <property type="project" value="InterPro"/>
</dbReference>
<proteinExistence type="inferred from homology"/>
<dbReference type="SUPFAM" id="SSF63411">
    <property type="entry name" value="LuxS/MPP-like metallohydrolase"/>
    <property type="match status" value="3"/>
</dbReference>
<dbReference type="Pfam" id="PF00675">
    <property type="entry name" value="Peptidase_M16"/>
    <property type="match status" value="2"/>
</dbReference>
<dbReference type="AlphaFoldDB" id="A0A956NF35"/>
<dbReference type="InterPro" id="IPR011249">
    <property type="entry name" value="Metalloenz_LuxS/M16"/>
</dbReference>
<gene>
    <name evidence="6" type="ORF">KDA27_10655</name>
</gene>
<dbReference type="GO" id="GO:0004222">
    <property type="term" value="F:metalloendopeptidase activity"/>
    <property type="evidence" value="ECO:0007669"/>
    <property type="project" value="InterPro"/>
</dbReference>
<evidence type="ECO:0000313" key="6">
    <source>
        <dbReference type="EMBL" id="MCA9756255.1"/>
    </source>
</evidence>
<dbReference type="PROSITE" id="PS00143">
    <property type="entry name" value="INSULINASE"/>
    <property type="match status" value="1"/>
</dbReference>
<dbReference type="InterPro" id="IPR001431">
    <property type="entry name" value="Pept_M16_Zn_BS"/>
</dbReference>
<dbReference type="Proteomes" id="UP000739538">
    <property type="component" value="Unassembled WGS sequence"/>
</dbReference>
<evidence type="ECO:0000259" key="4">
    <source>
        <dbReference type="Pfam" id="PF00675"/>
    </source>
</evidence>
<evidence type="ECO:0000256" key="1">
    <source>
        <dbReference type="ARBA" id="ARBA00007261"/>
    </source>
</evidence>
<comment type="caution">
    <text evidence="6">The sequence shown here is derived from an EMBL/GenBank/DDBJ whole genome shotgun (WGS) entry which is preliminary data.</text>
</comment>
<feature type="region of interest" description="Disordered" evidence="3">
    <location>
        <begin position="259"/>
        <end position="281"/>
    </location>
</feature>
<dbReference type="PANTHER" id="PTHR11851">
    <property type="entry name" value="METALLOPROTEASE"/>
    <property type="match status" value="1"/>
</dbReference>
<dbReference type="InterPro" id="IPR011765">
    <property type="entry name" value="Pept_M16_N"/>
</dbReference>